<sequence length="264" mass="25663">MSNSTVPRHSVVGRSAALLATTAFAVSVALGGAVSAQASSASLTASPSTATAGGLVLLSAQGITPGDTLTFDLDGAALTTDPLTGSTETADANGDYDGDAWLPDSVTVGAHTISVADSSGSAVASTTVTIVPRPTATVSPSSLAISDYLATGVSATFSGFTPGETVAFGVSDATSGTQLPTTAVADAAGQVTLSYVPQTGSAYAQVGTFQLRAASNDLSIVSDLVSFEVISDPAPGATPPVVAPVDAPLAPAATPVKRAASFTG</sequence>
<dbReference type="Proteomes" id="UP000008975">
    <property type="component" value="Chromosome"/>
</dbReference>
<dbReference type="STRING" id="979556.MTES_1302"/>
<dbReference type="OrthoDB" id="5073522at2"/>
<dbReference type="HOGENOM" id="CLU_1052998_0_0_11"/>
<evidence type="ECO:0000313" key="3">
    <source>
        <dbReference type="Proteomes" id="UP000008975"/>
    </source>
</evidence>
<evidence type="ECO:0000256" key="1">
    <source>
        <dbReference type="SAM" id="SignalP"/>
    </source>
</evidence>
<accession>E8N749</accession>
<gene>
    <name evidence="2" type="ordered locus">MTES_1302</name>
</gene>
<keyword evidence="1" id="KW-0732">Signal</keyword>
<dbReference type="EMBL" id="AP012052">
    <property type="protein sequence ID" value="BAJ74266.1"/>
    <property type="molecule type" value="Genomic_DNA"/>
</dbReference>
<dbReference type="KEGG" id="mts:MTES_1302"/>
<proteinExistence type="predicted"/>
<protein>
    <recommendedName>
        <fullName evidence="4">Bacterial Ig-like domain-containing protein</fullName>
    </recommendedName>
</protein>
<evidence type="ECO:0008006" key="4">
    <source>
        <dbReference type="Google" id="ProtNLM"/>
    </source>
</evidence>
<reference key="2">
    <citation type="submission" date="2011-02" db="EMBL/GenBank/DDBJ databases">
        <title>Genome sequence of Microbacterium testaceum StLB037.</title>
        <authorList>
            <person name="Morohoshi T."/>
            <person name="Wang W.Z."/>
            <person name="Someya N."/>
            <person name="Ikeda T."/>
        </authorList>
    </citation>
    <scope>NUCLEOTIDE SEQUENCE</scope>
    <source>
        <strain>StLB037</strain>
    </source>
</reference>
<name>E8N749_MICTS</name>
<dbReference type="RefSeq" id="WP_013584391.1">
    <property type="nucleotide sequence ID" value="NC_015125.1"/>
</dbReference>
<evidence type="ECO:0000313" key="2">
    <source>
        <dbReference type="EMBL" id="BAJ74266.1"/>
    </source>
</evidence>
<organism evidence="2 3">
    <name type="scientific">Microbacterium testaceum (strain StLB037)</name>
    <dbReference type="NCBI Taxonomy" id="979556"/>
    <lineage>
        <taxon>Bacteria</taxon>
        <taxon>Bacillati</taxon>
        <taxon>Actinomycetota</taxon>
        <taxon>Actinomycetes</taxon>
        <taxon>Micrococcales</taxon>
        <taxon>Microbacteriaceae</taxon>
        <taxon>Microbacterium</taxon>
    </lineage>
</organism>
<reference evidence="2 3" key="1">
    <citation type="journal article" date="2011" name="J. Bacteriol.">
        <title>Genome sequence of Microbacterium testaceum StLB037, an N-acylhomoserine lactone-degrading bacterium isolated from potato leaves.</title>
        <authorList>
            <person name="Morohoshi T."/>
            <person name="Wang W.-Z."/>
            <person name="Someya N."/>
            <person name="Ikeda T."/>
        </authorList>
    </citation>
    <scope>NUCLEOTIDE SEQUENCE [LARGE SCALE GENOMIC DNA]</scope>
    <source>
        <strain evidence="2 3">StLB037</strain>
    </source>
</reference>
<dbReference type="AlphaFoldDB" id="E8N749"/>
<feature type="signal peptide" evidence="1">
    <location>
        <begin position="1"/>
        <end position="25"/>
    </location>
</feature>
<feature type="chain" id="PRO_5038674210" description="Bacterial Ig-like domain-containing protein" evidence="1">
    <location>
        <begin position="26"/>
        <end position="264"/>
    </location>
</feature>